<dbReference type="PANTHER" id="PTHR21262:SF36">
    <property type="entry name" value="BIFUNCTIONAL (P)PPGPP SYNTHASE_HYDROLASE SPOT"/>
    <property type="match status" value="1"/>
</dbReference>
<evidence type="ECO:0000313" key="6">
    <source>
        <dbReference type="Proteomes" id="UP000650524"/>
    </source>
</evidence>
<dbReference type="InterPro" id="IPR004811">
    <property type="entry name" value="RelA/Spo_fam"/>
</dbReference>
<dbReference type="InterPro" id="IPR043519">
    <property type="entry name" value="NT_sf"/>
</dbReference>
<dbReference type="PROSITE" id="PS51880">
    <property type="entry name" value="TGS"/>
    <property type="match status" value="1"/>
</dbReference>
<dbReference type="InterPro" id="IPR007685">
    <property type="entry name" value="RelA_SpoT"/>
</dbReference>
<dbReference type="InterPro" id="IPR006674">
    <property type="entry name" value="HD_domain"/>
</dbReference>
<dbReference type="InterPro" id="IPR045865">
    <property type="entry name" value="ACT-like_dom_sf"/>
</dbReference>
<dbReference type="GO" id="GO:0005886">
    <property type="term" value="C:plasma membrane"/>
    <property type="evidence" value="ECO:0007669"/>
    <property type="project" value="TreeGrafter"/>
</dbReference>
<dbReference type="SMART" id="SM00471">
    <property type="entry name" value="HDc"/>
    <property type="match status" value="1"/>
</dbReference>
<dbReference type="SUPFAM" id="SSF81271">
    <property type="entry name" value="TGS-like"/>
    <property type="match status" value="1"/>
</dbReference>
<dbReference type="Pfam" id="PF13328">
    <property type="entry name" value="HD_4"/>
    <property type="match status" value="1"/>
</dbReference>
<comment type="caution">
    <text evidence="5">The sequence shown here is derived from an EMBL/GenBank/DDBJ whole genome shotgun (WGS) entry which is preliminary data.</text>
</comment>
<dbReference type="CDD" id="cd01668">
    <property type="entry name" value="TGS_RSH"/>
    <property type="match status" value="1"/>
</dbReference>
<feature type="domain" description="HD" evidence="3">
    <location>
        <begin position="45"/>
        <end position="144"/>
    </location>
</feature>
<protein>
    <submittedName>
        <fullName evidence="5">Bifunctional (P)ppGpp synthetase/guanosine-3',5'-bis(Diphosphate) 3'-pyrophosphohydrolase</fullName>
    </submittedName>
</protein>
<feature type="domain" description="TGS" evidence="4">
    <location>
        <begin position="385"/>
        <end position="446"/>
    </location>
</feature>
<dbReference type="CDD" id="cd05399">
    <property type="entry name" value="NT_Rel-Spo_like"/>
    <property type="match status" value="1"/>
</dbReference>
<dbReference type="GO" id="GO:0008893">
    <property type="term" value="F:guanosine-3',5'-bis(diphosphate) 3'-diphosphatase activity"/>
    <property type="evidence" value="ECO:0007669"/>
    <property type="project" value="TreeGrafter"/>
</dbReference>
<dbReference type="InterPro" id="IPR045600">
    <property type="entry name" value="RelA/SpoT_AH_RIS"/>
</dbReference>
<dbReference type="InterPro" id="IPR033655">
    <property type="entry name" value="TGS_RelA/SpoT"/>
</dbReference>
<evidence type="ECO:0000259" key="2">
    <source>
        <dbReference type="PROSITE" id="PS51671"/>
    </source>
</evidence>
<proteinExistence type="inferred from homology"/>
<organism evidence="5 6">
    <name type="scientific">Candidatus Desulfacyla euxinica</name>
    <dbReference type="NCBI Taxonomy" id="2841693"/>
    <lineage>
        <taxon>Bacteria</taxon>
        <taxon>Deltaproteobacteria</taxon>
        <taxon>Candidatus Desulfacyla</taxon>
    </lineage>
</organism>
<dbReference type="Proteomes" id="UP000650524">
    <property type="component" value="Unassembled WGS sequence"/>
</dbReference>
<dbReference type="InterPro" id="IPR003607">
    <property type="entry name" value="HD/PDEase_dom"/>
</dbReference>
<accession>A0A8J6T8T6</accession>
<dbReference type="InterPro" id="IPR002912">
    <property type="entry name" value="ACT_dom"/>
</dbReference>
<dbReference type="SUPFAM" id="SSF55021">
    <property type="entry name" value="ACT-like"/>
    <property type="match status" value="1"/>
</dbReference>
<dbReference type="Pfam" id="PF13291">
    <property type="entry name" value="ACT_4"/>
    <property type="match status" value="1"/>
</dbReference>
<dbReference type="PROSITE" id="PS51671">
    <property type="entry name" value="ACT"/>
    <property type="match status" value="1"/>
</dbReference>
<dbReference type="FunFam" id="3.30.460.10:FF:000001">
    <property type="entry name" value="GTP pyrophosphokinase RelA"/>
    <property type="match status" value="1"/>
</dbReference>
<dbReference type="InterPro" id="IPR012676">
    <property type="entry name" value="TGS-like"/>
</dbReference>
<dbReference type="CDD" id="cd00077">
    <property type="entry name" value="HDc"/>
    <property type="match status" value="1"/>
</dbReference>
<evidence type="ECO:0000256" key="1">
    <source>
        <dbReference type="RuleBase" id="RU003847"/>
    </source>
</evidence>
<dbReference type="GO" id="GO:0015969">
    <property type="term" value="P:guanosine tetraphosphate metabolic process"/>
    <property type="evidence" value="ECO:0007669"/>
    <property type="project" value="InterPro"/>
</dbReference>
<evidence type="ECO:0000259" key="4">
    <source>
        <dbReference type="PROSITE" id="PS51880"/>
    </source>
</evidence>
<dbReference type="SMART" id="SM00954">
    <property type="entry name" value="RelA_SpoT"/>
    <property type="match status" value="1"/>
</dbReference>
<dbReference type="Gene3D" id="3.30.70.260">
    <property type="match status" value="1"/>
</dbReference>
<comment type="function">
    <text evidence="1">In eubacteria ppGpp (guanosine 3'-diphosphate 5'-diphosphate) is a mediator of the stringent response that coordinates a variety of cellular activities in response to changes in nutritional abundance.</text>
</comment>
<dbReference type="EMBL" id="JACNJD010000240">
    <property type="protein sequence ID" value="MBC8177863.1"/>
    <property type="molecule type" value="Genomic_DNA"/>
</dbReference>
<dbReference type="SUPFAM" id="SSF81301">
    <property type="entry name" value="Nucleotidyltransferase"/>
    <property type="match status" value="1"/>
</dbReference>
<dbReference type="Gene3D" id="3.30.460.10">
    <property type="entry name" value="Beta Polymerase, domain 2"/>
    <property type="match status" value="1"/>
</dbReference>
<dbReference type="SUPFAM" id="SSF109604">
    <property type="entry name" value="HD-domain/PDEase-like"/>
    <property type="match status" value="1"/>
</dbReference>
<dbReference type="FunFam" id="1.10.3210.10:FF:000001">
    <property type="entry name" value="GTP pyrophosphokinase RelA"/>
    <property type="match status" value="1"/>
</dbReference>
<name>A0A8J6T8T6_9DELT</name>
<dbReference type="GO" id="GO:0042594">
    <property type="term" value="P:response to starvation"/>
    <property type="evidence" value="ECO:0007669"/>
    <property type="project" value="TreeGrafter"/>
</dbReference>
<gene>
    <name evidence="5" type="ORF">H8E19_10710</name>
</gene>
<dbReference type="InterPro" id="IPR004095">
    <property type="entry name" value="TGS"/>
</dbReference>
<dbReference type="CDD" id="cd04876">
    <property type="entry name" value="ACT_RelA-SpoT"/>
    <property type="match status" value="1"/>
</dbReference>
<dbReference type="Pfam" id="PF19296">
    <property type="entry name" value="RelA_AH_RIS"/>
    <property type="match status" value="1"/>
</dbReference>
<evidence type="ECO:0000259" key="3">
    <source>
        <dbReference type="PROSITE" id="PS51831"/>
    </source>
</evidence>
<dbReference type="AlphaFoldDB" id="A0A8J6T8T6"/>
<dbReference type="Pfam" id="PF04607">
    <property type="entry name" value="RelA_SpoT"/>
    <property type="match status" value="1"/>
</dbReference>
<dbReference type="PANTHER" id="PTHR21262">
    <property type="entry name" value="GUANOSINE-3',5'-BIS DIPHOSPHATE 3'-PYROPHOSPHOHYDROLASE"/>
    <property type="match status" value="1"/>
</dbReference>
<dbReference type="GO" id="GO:0008728">
    <property type="term" value="F:GTP diphosphokinase activity"/>
    <property type="evidence" value="ECO:0007669"/>
    <property type="project" value="TreeGrafter"/>
</dbReference>
<dbReference type="Gene3D" id="1.10.3210.10">
    <property type="entry name" value="Hypothetical protein af1432"/>
    <property type="match status" value="1"/>
</dbReference>
<dbReference type="PROSITE" id="PS51831">
    <property type="entry name" value="HD"/>
    <property type="match status" value="1"/>
</dbReference>
<comment type="similarity">
    <text evidence="1">Belongs to the relA/spoT family.</text>
</comment>
<feature type="domain" description="ACT" evidence="2">
    <location>
        <begin position="641"/>
        <end position="713"/>
    </location>
</feature>
<dbReference type="Pfam" id="PF02824">
    <property type="entry name" value="TGS"/>
    <property type="match status" value="1"/>
</dbReference>
<dbReference type="Gene3D" id="3.10.20.30">
    <property type="match status" value="1"/>
</dbReference>
<dbReference type="InterPro" id="IPR012675">
    <property type="entry name" value="Beta-grasp_dom_sf"/>
</dbReference>
<reference evidence="5 6" key="1">
    <citation type="submission" date="2020-08" db="EMBL/GenBank/DDBJ databases">
        <title>Bridging the membrane lipid divide: bacteria of the FCB group superphylum have the potential to synthesize archaeal ether lipids.</title>
        <authorList>
            <person name="Villanueva L."/>
            <person name="Von Meijenfeldt F.A.B."/>
            <person name="Westbye A.B."/>
            <person name="Yadav S."/>
            <person name="Hopmans E.C."/>
            <person name="Dutilh B.E."/>
            <person name="Sinninghe Damste J.S."/>
        </authorList>
    </citation>
    <scope>NUCLEOTIDE SEQUENCE [LARGE SCALE GENOMIC DNA]</scope>
    <source>
        <strain evidence="5">NIOZ-UU27</strain>
    </source>
</reference>
<dbReference type="FunFam" id="3.10.20.30:FF:000002">
    <property type="entry name" value="GTP pyrophosphokinase (RelA/SpoT)"/>
    <property type="match status" value="1"/>
</dbReference>
<evidence type="ECO:0000313" key="5">
    <source>
        <dbReference type="EMBL" id="MBC8177863.1"/>
    </source>
</evidence>
<dbReference type="NCBIfam" id="TIGR00691">
    <property type="entry name" value="spoT_relA"/>
    <property type="match status" value="1"/>
</dbReference>
<sequence length="713" mass="80904">MIRLNDITSKLISYHPKADIELIERAYVYSAKVHQGQIRLSGESYLSHPLEAAHILAQLKMDVICIAAGLLHDVIEDTDAEITEIRDLFGEETANIVDGVTKIGKMNFANREQRQAENVRKMILAMSSDIRVILVKLADRLHNMRTLGFQPEAKQRLIATETLDIYAPLAGRMGINWIKSSLEDLCLFYLEPEIYANIKDATAQRKSEMNAFMDKVKRDLSAKLAEFNIQGTVKARQKHFYSIYKKMSEQNLTVNQVYDILAFRVIVNSIKECYEVLGHIHSVWKPVQGRFKDYVSVPKGNMYQSLHTTVIGPIGQRMEIQIRTWDMNKVAMSGIAAHWKYKEGSIATKADERQFAWLQQLLDWQKDLKDPQEFLESVKMDLFPDEVYVFTPKGDVKAFPKGATVVDFAYGIHSEVGKKCMGGKVNGKMVPIRYQLKNGNIVEIITSQKQHPSKDWLKFVKTPKAKTKIRQWIRTEEREESISLGKNILEKALKHEGVTQSNIFKSEQVSAVAKELSFHSVEDLAAQIGFGKVSAKQIVGRLKPKLGIKENKSQGLVSKVVDRFLRPREGRGIKVDGVSDMLLHFAKCCHPLPGEEVVGFITRGRGITIHQETCRHVKKAAPDRLVPVSWDPSEKEVYPATLRVTTVERKGILADISMILTQKDANIIHAEIKTTVDNKGISFFTIEVESYKQMQDIMSAIKKVKNVLMVERI</sequence>